<dbReference type="Pfam" id="PF00593">
    <property type="entry name" value="TonB_dep_Rec_b-barrel"/>
    <property type="match status" value="1"/>
</dbReference>
<dbReference type="Proteomes" id="UP000427906">
    <property type="component" value="Chromosome"/>
</dbReference>
<protein>
    <recommendedName>
        <fullName evidence="4">TonB-dependent receptor-like beta-barrel domain-containing protein</fullName>
    </recommendedName>
</protein>
<dbReference type="EMBL" id="AP021874">
    <property type="protein sequence ID" value="BBO67622.1"/>
    <property type="molecule type" value="Genomic_DNA"/>
</dbReference>
<dbReference type="Gene3D" id="2.40.170.20">
    <property type="entry name" value="TonB-dependent receptor, beta-barrel domain"/>
    <property type="match status" value="1"/>
</dbReference>
<evidence type="ECO:0000313" key="6">
    <source>
        <dbReference type="Proteomes" id="UP000427906"/>
    </source>
</evidence>
<reference evidence="5 6" key="1">
    <citation type="submission" date="2019-11" db="EMBL/GenBank/DDBJ databases">
        <title>Comparative genomics of hydrocarbon-degrading Desulfosarcina strains.</title>
        <authorList>
            <person name="Watanabe M."/>
            <person name="Kojima H."/>
            <person name="Fukui M."/>
        </authorList>
    </citation>
    <scope>NUCLEOTIDE SEQUENCE [LARGE SCALE GENOMIC DNA]</scope>
    <source>
        <strain evidence="5 6">PL12</strain>
    </source>
</reference>
<proteinExistence type="predicted"/>
<dbReference type="OrthoDB" id="5404807at2"/>
<comment type="subcellular location">
    <subcellularLocation>
        <location evidence="1">Cell outer membrane</location>
    </subcellularLocation>
</comment>
<evidence type="ECO:0000256" key="3">
    <source>
        <dbReference type="ARBA" id="ARBA00023237"/>
    </source>
</evidence>
<keyword evidence="6" id="KW-1185">Reference proteome</keyword>
<accession>A0A5K7YDQ1</accession>
<dbReference type="GO" id="GO:0009279">
    <property type="term" value="C:cell outer membrane"/>
    <property type="evidence" value="ECO:0007669"/>
    <property type="project" value="UniProtKB-SubCell"/>
</dbReference>
<dbReference type="AlphaFoldDB" id="A0A5K7YDQ1"/>
<sequence length="127" mass="14729">MKIPTFGQLYQPSHGSIDQVRGNPDLDEERIWSYDAVVEYRRDASHLIQFSLFRTDTRDPIVYGRGDDLVYRPINADRSWRHGVEAISVHPEIGKLGRDQGARKILPPHMDHGMSHRHMADIPRIKF</sequence>
<evidence type="ECO:0000259" key="4">
    <source>
        <dbReference type="Pfam" id="PF00593"/>
    </source>
</evidence>
<gene>
    <name evidence="5" type="ORF">DSCA_15520</name>
</gene>
<organism evidence="5 6">
    <name type="scientific">Desulfosarcina alkanivorans</name>
    <dbReference type="NCBI Taxonomy" id="571177"/>
    <lineage>
        <taxon>Bacteria</taxon>
        <taxon>Pseudomonadati</taxon>
        <taxon>Thermodesulfobacteriota</taxon>
        <taxon>Desulfobacteria</taxon>
        <taxon>Desulfobacterales</taxon>
        <taxon>Desulfosarcinaceae</taxon>
        <taxon>Desulfosarcina</taxon>
    </lineage>
</organism>
<keyword evidence="3" id="KW-0998">Cell outer membrane</keyword>
<evidence type="ECO:0000256" key="1">
    <source>
        <dbReference type="ARBA" id="ARBA00004442"/>
    </source>
</evidence>
<feature type="domain" description="TonB-dependent receptor-like beta-barrel" evidence="4">
    <location>
        <begin position="3"/>
        <end position="86"/>
    </location>
</feature>
<dbReference type="KEGG" id="dalk:DSCA_15520"/>
<evidence type="ECO:0000313" key="5">
    <source>
        <dbReference type="EMBL" id="BBO67622.1"/>
    </source>
</evidence>
<dbReference type="InterPro" id="IPR000531">
    <property type="entry name" value="Beta-barrel_TonB"/>
</dbReference>
<dbReference type="SUPFAM" id="SSF56935">
    <property type="entry name" value="Porins"/>
    <property type="match status" value="1"/>
</dbReference>
<evidence type="ECO:0000256" key="2">
    <source>
        <dbReference type="ARBA" id="ARBA00023136"/>
    </source>
</evidence>
<dbReference type="InterPro" id="IPR036942">
    <property type="entry name" value="Beta-barrel_TonB_sf"/>
</dbReference>
<name>A0A5K7YDQ1_9BACT</name>
<keyword evidence="2" id="KW-0472">Membrane</keyword>